<accession>A0A8J4G1I3</accession>
<dbReference type="GO" id="GO:0006085">
    <property type="term" value="P:acetyl-CoA biosynthetic process"/>
    <property type="evidence" value="ECO:0007669"/>
    <property type="project" value="TreeGrafter"/>
</dbReference>
<dbReference type="Proteomes" id="UP000722791">
    <property type="component" value="Unassembled WGS sequence"/>
</dbReference>
<feature type="non-terminal residue" evidence="2">
    <location>
        <position position="1"/>
    </location>
</feature>
<proteinExistence type="predicted"/>
<protein>
    <recommendedName>
        <fullName evidence="1">Malonyl-CoA decarboxylase N-terminal domain-containing protein</fullName>
    </recommendedName>
</protein>
<dbReference type="InterPro" id="IPR038917">
    <property type="entry name" value="Malonyl_CoA_deC"/>
</dbReference>
<comment type="caution">
    <text evidence="2">The sequence shown here is derived from an EMBL/GenBank/DDBJ whole genome shotgun (WGS) entry which is preliminary data.</text>
</comment>
<evidence type="ECO:0000313" key="2">
    <source>
        <dbReference type="EMBL" id="GIL95027.1"/>
    </source>
</evidence>
<dbReference type="GO" id="GO:2001294">
    <property type="term" value="P:malonyl-CoA catabolic process"/>
    <property type="evidence" value="ECO:0007669"/>
    <property type="project" value="TreeGrafter"/>
</dbReference>
<dbReference type="GO" id="GO:0050080">
    <property type="term" value="F:malonyl-CoA decarboxylase activity"/>
    <property type="evidence" value="ECO:0007669"/>
    <property type="project" value="InterPro"/>
</dbReference>
<dbReference type="PANTHER" id="PTHR28641">
    <property type="match status" value="1"/>
</dbReference>
<dbReference type="GO" id="GO:0006633">
    <property type="term" value="P:fatty acid biosynthetic process"/>
    <property type="evidence" value="ECO:0007669"/>
    <property type="project" value="InterPro"/>
</dbReference>
<sequence>MRPAAANLLWFMPTHLRPSVNLHHFSTGPDDLRQVLQKVRSDFALDAQNISNGRGGVQHLTADGKGVAAVDGIDASKLEETANSLQKSATLIKELLRIFTRKVPGGLIPDGLVRGFMQAYRELQSPQERLAFFSLVCQEMGMSVAEVSSAVRLWDAVQMRPSLPAGAGASAAPEAASAAAAIQHTTAATTAVPKPCLAHVSAGSSGSGGRGGGDGGSGIDFSSDAVFRAADRISSACRPLYTQLFLPISQAPQGMKCLVDLRADLLDLTAD</sequence>
<dbReference type="InterPro" id="IPR038351">
    <property type="entry name" value="MCD_N_sf"/>
</dbReference>
<reference evidence="2" key="1">
    <citation type="journal article" date="2021" name="Proc. Natl. Acad. Sci. U.S.A.">
        <title>Three genomes in the algal genus Volvox reveal the fate of a haploid sex-determining region after a transition to homothallism.</title>
        <authorList>
            <person name="Yamamoto K."/>
            <person name="Hamaji T."/>
            <person name="Kawai-Toyooka H."/>
            <person name="Matsuzaki R."/>
            <person name="Takahashi F."/>
            <person name="Nishimura Y."/>
            <person name="Kawachi M."/>
            <person name="Noguchi H."/>
            <person name="Minakuchi Y."/>
            <person name="Umen J.G."/>
            <person name="Toyoda A."/>
            <person name="Nozaki H."/>
        </authorList>
    </citation>
    <scope>NUCLEOTIDE SEQUENCE</scope>
    <source>
        <strain evidence="2">NIES-3785</strain>
    </source>
</reference>
<dbReference type="EMBL" id="BNCQ01000002">
    <property type="protein sequence ID" value="GIL95027.1"/>
    <property type="molecule type" value="Genomic_DNA"/>
</dbReference>
<dbReference type="AlphaFoldDB" id="A0A8J4G1I3"/>
<name>A0A8J4G1I3_9CHLO</name>
<dbReference type="GO" id="GO:0005782">
    <property type="term" value="C:peroxisomal matrix"/>
    <property type="evidence" value="ECO:0007669"/>
    <property type="project" value="TreeGrafter"/>
</dbReference>
<dbReference type="GO" id="GO:0005759">
    <property type="term" value="C:mitochondrial matrix"/>
    <property type="evidence" value="ECO:0007669"/>
    <property type="project" value="TreeGrafter"/>
</dbReference>
<evidence type="ECO:0000313" key="3">
    <source>
        <dbReference type="Proteomes" id="UP000722791"/>
    </source>
</evidence>
<dbReference type="Pfam" id="PF17408">
    <property type="entry name" value="MCD_N"/>
    <property type="match status" value="1"/>
</dbReference>
<gene>
    <name evidence="2" type="ORF">Vretimale_1142</name>
</gene>
<evidence type="ECO:0000259" key="1">
    <source>
        <dbReference type="Pfam" id="PF17408"/>
    </source>
</evidence>
<dbReference type="InterPro" id="IPR035372">
    <property type="entry name" value="MCD_N"/>
</dbReference>
<feature type="domain" description="Malonyl-CoA decarboxylase N-terminal" evidence="1">
    <location>
        <begin position="228"/>
        <end position="269"/>
    </location>
</feature>
<dbReference type="Gene3D" id="1.20.140.90">
    <property type="entry name" value="Malonyl-CoA decarboxylase, oligemerization domain"/>
    <property type="match status" value="1"/>
</dbReference>
<dbReference type="PANTHER" id="PTHR28641:SF1">
    <property type="entry name" value="MALONYL-COA DECARBOXYLASE, MITOCHONDRIAL"/>
    <property type="match status" value="1"/>
</dbReference>
<organism evidence="2 3">
    <name type="scientific">Volvox reticuliferus</name>
    <dbReference type="NCBI Taxonomy" id="1737510"/>
    <lineage>
        <taxon>Eukaryota</taxon>
        <taxon>Viridiplantae</taxon>
        <taxon>Chlorophyta</taxon>
        <taxon>core chlorophytes</taxon>
        <taxon>Chlorophyceae</taxon>
        <taxon>CS clade</taxon>
        <taxon>Chlamydomonadales</taxon>
        <taxon>Volvocaceae</taxon>
        <taxon>Volvox</taxon>
    </lineage>
</organism>